<comment type="caution">
    <text evidence="2">The sequence shown here is derived from an EMBL/GenBank/DDBJ whole genome shotgun (WGS) entry which is preliminary data.</text>
</comment>
<evidence type="ECO:0000256" key="1">
    <source>
        <dbReference type="SAM" id="Phobius"/>
    </source>
</evidence>
<evidence type="ECO:0000313" key="2">
    <source>
        <dbReference type="EMBL" id="MBD8013404.1"/>
    </source>
</evidence>
<keyword evidence="3" id="KW-1185">Reference proteome</keyword>
<protein>
    <submittedName>
        <fullName evidence="2">Uncharacterized protein</fullName>
    </submittedName>
</protein>
<reference evidence="2 3" key="1">
    <citation type="submission" date="2020-08" db="EMBL/GenBank/DDBJ databases">
        <title>A Genomic Blueprint of the Chicken Gut Microbiome.</title>
        <authorList>
            <person name="Gilroy R."/>
            <person name="Ravi A."/>
            <person name="Getino M."/>
            <person name="Pursley I."/>
            <person name="Horton D.L."/>
            <person name="Alikhan N.-F."/>
            <person name="Baker D."/>
            <person name="Gharbi K."/>
            <person name="Hall N."/>
            <person name="Watson M."/>
            <person name="Adriaenssens E.M."/>
            <person name="Foster-Nyarko E."/>
            <person name="Jarju S."/>
            <person name="Secka A."/>
            <person name="Antonio M."/>
            <person name="Oren A."/>
            <person name="Chaudhuri R."/>
            <person name="La Ragione R.M."/>
            <person name="Hildebrand F."/>
            <person name="Pallen M.J."/>
        </authorList>
    </citation>
    <scope>NUCLEOTIDE SEQUENCE [LARGE SCALE GENOMIC DNA]</scope>
    <source>
        <strain evidence="2 3">Sa1BUA13</strain>
    </source>
</reference>
<feature type="transmembrane region" description="Helical" evidence="1">
    <location>
        <begin position="20"/>
        <end position="43"/>
    </location>
</feature>
<organism evidence="2 3">
    <name type="scientific">Planococcus wigleyi</name>
    <dbReference type="NCBI Taxonomy" id="2762216"/>
    <lineage>
        <taxon>Bacteria</taxon>
        <taxon>Bacillati</taxon>
        <taxon>Bacillota</taxon>
        <taxon>Bacilli</taxon>
        <taxon>Bacillales</taxon>
        <taxon>Caryophanaceae</taxon>
        <taxon>Planococcus</taxon>
    </lineage>
</organism>
<name>A0ABR8W8R3_9BACL</name>
<dbReference type="EMBL" id="JACSPU010000001">
    <property type="protein sequence ID" value="MBD8013404.1"/>
    <property type="molecule type" value="Genomic_DNA"/>
</dbReference>
<accession>A0ABR8W8R3</accession>
<proteinExistence type="predicted"/>
<keyword evidence="1" id="KW-0812">Transmembrane</keyword>
<dbReference type="Proteomes" id="UP000658980">
    <property type="component" value="Unassembled WGS sequence"/>
</dbReference>
<keyword evidence="1" id="KW-0472">Membrane</keyword>
<dbReference type="RefSeq" id="WP_191713656.1">
    <property type="nucleotide sequence ID" value="NZ_JACSPU010000001.1"/>
</dbReference>
<evidence type="ECO:0000313" key="3">
    <source>
        <dbReference type="Proteomes" id="UP000658980"/>
    </source>
</evidence>
<keyword evidence="1" id="KW-1133">Transmembrane helix</keyword>
<gene>
    <name evidence="2" type="ORF">H9630_01135</name>
</gene>
<sequence>MPGTHSITDVSMYVNPVTFPIAIAVSSSTAFATLIASSTNALFMTAGGYKFSDFAKAGIPLLFPV</sequence>